<dbReference type="Pfam" id="PF03133">
    <property type="entry name" value="TTL"/>
    <property type="match status" value="1"/>
</dbReference>
<dbReference type="GO" id="GO:0005524">
    <property type="term" value="F:ATP binding"/>
    <property type="evidence" value="ECO:0007669"/>
    <property type="project" value="UniProtKB-KW"/>
</dbReference>
<dbReference type="PANTHER" id="PTHR12241:SF162">
    <property type="entry name" value="TUBULIN MONOGLUTAMYLASE TTLL4"/>
    <property type="match status" value="1"/>
</dbReference>
<evidence type="ECO:0000256" key="3">
    <source>
        <dbReference type="ARBA" id="ARBA00022741"/>
    </source>
</evidence>
<dbReference type="WBParaSite" id="HCON_00070310-00001">
    <property type="protein sequence ID" value="HCON_00070310-00001"/>
    <property type="gene ID" value="HCON_00070310"/>
</dbReference>
<dbReference type="AlphaFoldDB" id="A0A7I4YAJ0"/>
<dbReference type="OMA" id="FWIGYWG"/>
<name>A0A7I4YAJ0_HAECO</name>
<protein>
    <submittedName>
        <fullName evidence="6">Tubulin polyglutamylase ttll-4</fullName>
    </submittedName>
</protein>
<evidence type="ECO:0000313" key="6">
    <source>
        <dbReference type="WBParaSite" id="HCON_00070310-00001"/>
    </source>
</evidence>
<evidence type="ECO:0000256" key="2">
    <source>
        <dbReference type="ARBA" id="ARBA00022598"/>
    </source>
</evidence>
<accession>A0A7I4YAJ0</accession>
<evidence type="ECO:0000313" key="5">
    <source>
        <dbReference type="Proteomes" id="UP000025227"/>
    </source>
</evidence>
<evidence type="ECO:0000256" key="1">
    <source>
        <dbReference type="ARBA" id="ARBA00006820"/>
    </source>
</evidence>
<proteinExistence type="inferred from homology"/>
<dbReference type="GO" id="GO:0000226">
    <property type="term" value="P:microtubule cytoskeleton organization"/>
    <property type="evidence" value="ECO:0007669"/>
    <property type="project" value="TreeGrafter"/>
</dbReference>
<evidence type="ECO:0000256" key="4">
    <source>
        <dbReference type="ARBA" id="ARBA00022840"/>
    </source>
</evidence>
<dbReference type="SUPFAM" id="SSF56059">
    <property type="entry name" value="Glutathione synthetase ATP-binding domain-like"/>
    <property type="match status" value="1"/>
</dbReference>
<reference evidence="6" key="1">
    <citation type="submission" date="2020-12" db="UniProtKB">
        <authorList>
            <consortium name="WormBaseParasite"/>
        </authorList>
    </citation>
    <scope>IDENTIFICATION</scope>
    <source>
        <strain evidence="6">MHco3</strain>
    </source>
</reference>
<comment type="similarity">
    <text evidence="1">Belongs to the tubulin--tyrosine ligase family.</text>
</comment>
<dbReference type="InterPro" id="IPR004344">
    <property type="entry name" value="TTL/TTLL_fam"/>
</dbReference>
<keyword evidence="5" id="KW-1185">Reference proteome</keyword>
<dbReference type="GO" id="GO:0019098">
    <property type="term" value="P:reproductive behavior"/>
    <property type="evidence" value="ECO:0007669"/>
    <property type="project" value="UniProtKB-ARBA"/>
</dbReference>
<dbReference type="OrthoDB" id="202825at2759"/>
<dbReference type="GO" id="GO:0070740">
    <property type="term" value="F:tubulin-glutamic acid ligase activity"/>
    <property type="evidence" value="ECO:0007669"/>
    <property type="project" value="TreeGrafter"/>
</dbReference>
<dbReference type="PROSITE" id="PS51221">
    <property type="entry name" value="TTL"/>
    <property type="match status" value="1"/>
</dbReference>
<keyword evidence="2" id="KW-0436">Ligase</keyword>
<dbReference type="Gene3D" id="3.30.470.20">
    <property type="entry name" value="ATP-grasp fold, B domain"/>
    <property type="match status" value="1"/>
</dbReference>
<organism evidence="5 6">
    <name type="scientific">Haemonchus contortus</name>
    <name type="common">Barber pole worm</name>
    <dbReference type="NCBI Taxonomy" id="6289"/>
    <lineage>
        <taxon>Eukaryota</taxon>
        <taxon>Metazoa</taxon>
        <taxon>Ecdysozoa</taxon>
        <taxon>Nematoda</taxon>
        <taxon>Chromadorea</taxon>
        <taxon>Rhabditida</taxon>
        <taxon>Rhabditina</taxon>
        <taxon>Rhabditomorpha</taxon>
        <taxon>Strongyloidea</taxon>
        <taxon>Trichostrongylidae</taxon>
        <taxon>Haemonchus</taxon>
    </lineage>
</organism>
<dbReference type="Proteomes" id="UP000025227">
    <property type="component" value="Unplaced"/>
</dbReference>
<dbReference type="PANTHER" id="PTHR12241">
    <property type="entry name" value="TUBULIN POLYGLUTAMYLASE"/>
    <property type="match status" value="1"/>
</dbReference>
<dbReference type="GO" id="GO:0036064">
    <property type="term" value="C:ciliary basal body"/>
    <property type="evidence" value="ECO:0007669"/>
    <property type="project" value="TreeGrafter"/>
</dbReference>
<keyword evidence="3" id="KW-0547">Nucleotide-binding</keyword>
<sequence length="557" mass="64018">MEVEQCDSGIQTSSRCTSEGDIDGIYEDEQAMCGLTDLVSSCLSKAGSGHNRTNSGQQPQPFLRASLFTGIPPTIQFYTKGTKVTKPNKKITSRLTWCHNSLLPIVMRHSLAASHFTIVDESLFYIGYWGRHLKSSQYRTLKPYQKVNHYPGAFHIGRKDRLWMHIEKQQRRFGEKVYGIMPKTYLLPKDYDQMRDYLAASPANHVIVKPPASARGTGISVTRKIKDIPEKTQLVAQHYVDRPLTINGAKFDLRLYVYVPSLEPLRIYIYEEGLVRFASVPYSRCLSTLSNKYMHLTNYSINKLAEQNGVADSPVPKWRLTQLWEYFENEGIDSSAVREQIEDVIMKAFIACEKAIREHMVRHIQHGFVCHELFGVDILLDEDLRPWLLEVNISPSLHSGTALDVSVKAPLAKDVLNMAGINVPPCMENLATADYSTKPRNWPKEEEHTQKESAWTAAFLDEGRLNRRILKRFTREDLRILVEFEDEYTRRGNFRLIFPTADTAYMQSYFVQPVYANLLLQQWQIDQEAHGREVGIARLETLCCQRVIRRLESEDEC</sequence>
<keyword evidence="4" id="KW-0067">ATP-binding</keyword>
<dbReference type="GO" id="GO:0015631">
    <property type="term" value="F:tubulin binding"/>
    <property type="evidence" value="ECO:0007669"/>
    <property type="project" value="TreeGrafter"/>
</dbReference>